<comment type="subcellular location">
    <subcellularLocation>
        <location evidence="1">Cell envelope</location>
    </subcellularLocation>
</comment>
<dbReference type="PROSITE" id="PS51257">
    <property type="entry name" value="PROKAR_LIPOPROTEIN"/>
    <property type="match status" value="1"/>
</dbReference>
<feature type="coiled-coil region" evidence="4">
    <location>
        <begin position="81"/>
        <end position="158"/>
    </location>
</feature>
<evidence type="ECO:0000313" key="8">
    <source>
        <dbReference type="EMBL" id="GAW91377.1"/>
    </source>
</evidence>
<dbReference type="GO" id="GO:0030313">
    <property type="term" value="C:cell envelope"/>
    <property type="evidence" value="ECO:0007669"/>
    <property type="project" value="UniProtKB-SubCell"/>
</dbReference>
<evidence type="ECO:0000259" key="6">
    <source>
        <dbReference type="Pfam" id="PF25917"/>
    </source>
</evidence>
<dbReference type="Pfam" id="PF25917">
    <property type="entry name" value="BSH_RND"/>
    <property type="match status" value="1"/>
</dbReference>
<dbReference type="OrthoDB" id="9778236at2"/>
<dbReference type="InterPro" id="IPR050465">
    <property type="entry name" value="UPF0194_transport"/>
</dbReference>
<dbReference type="RefSeq" id="WP_088552921.1">
    <property type="nucleotide sequence ID" value="NZ_BDGJ01000016.1"/>
</dbReference>
<dbReference type="PANTHER" id="PTHR32347:SF23">
    <property type="entry name" value="BLL5650 PROTEIN"/>
    <property type="match status" value="1"/>
</dbReference>
<evidence type="ECO:0000256" key="5">
    <source>
        <dbReference type="SAM" id="SignalP"/>
    </source>
</evidence>
<dbReference type="SUPFAM" id="SSF111369">
    <property type="entry name" value="HlyD-like secretion proteins"/>
    <property type="match status" value="2"/>
</dbReference>
<evidence type="ECO:0000259" key="7">
    <source>
        <dbReference type="Pfam" id="PF25954"/>
    </source>
</evidence>
<keyword evidence="9" id="KW-1185">Reference proteome</keyword>
<reference evidence="9" key="1">
    <citation type="journal article" date="2017" name="Appl. Environ. Microbiol.">
        <title>Genomic analysis of Calderihabitans maritimus KKC1, a thermophilic hydrogenogenic carboxydotrophic bacterium isolated from marine sediment.</title>
        <authorList>
            <person name="Omae K."/>
            <person name="Yoneda Y."/>
            <person name="Fukuyama Y."/>
            <person name="Yoshida T."/>
            <person name="Sako Y."/>
        </authorList>
    </citation>
    <scope>NUCLEOTIDE SEQUENCE [LARGE SCALE GENOMIC DNA]</scope>
    <source>
        <strain evidence="9">KKC1</strain>
    </source>
</reference>
<dbReference type="Proteomes" id="UP000197032">
    <property type="component" value="Unassembled WGS sequence"/>
</dbReference>
<dbReference type="Gene3D" id="1.10.287.470">
    <property type="entry name" value="Helix hairpin bin"/>
    <property type="match status" value="2"/>
</dbReference>
<proteinExistence type="inferred from homology"/>
<evidence type="ECO:0000256" key="3">
    <source>
        <dbReference type="ARBA" id="ARBA00023054"/>
    </source>
</evidence>
<accession>A0A1Z5HPT8</accession>
<dbReference type="PANTHER" id="PTHR32347">
    <property type="entry name" value="EFFLUX SYSTEM COMPONENT YKNX-RELATED"/>
    <property type="match status" value="1"/>
</dbReference>
<comment type="similarity">
    <text evidence="2">Belongs to the membrane fusion protein (MFP) (TC 8.A.1) family.</text>
</comment>
<feature type="signal peptide" evidence="5">
    <location>
        <begin position="1"/>
        <end position="21"/>
    </location>
</feature>
<evidence type="ECO:0000256" key="1">
    <source>
        <dbReference type="ARBA" id="ARBA00004196"/>
    </source>
</evidence>
<feature type="chain" id="PRO_5012487138" evidence="5">
    <location>
        <begin position="22"/>
        <end position="338"/>
    </location>
</feature>
<evidence type="ECO:0000256" key="4">
    <source>
        <dbReference type="SAM" id="Coils"/>
    </source>
</evidence>
<evidence type="ECO:0000256" key="2">
    <source>
        <dbReference type="ARBA" id="ARBA00009477"/>
    </source>
</evidence>
<feature type="domain" description="Multidrug resistance protein MdtA-like barrel-sandwich hybrid" evidence="6">
    <location>
        <begin position="41"/>
        <end position="248"/>
    </location>
</feature>
<dbReference type="AlphaFoldDB" id="A0A1Z5HPT8"/>
<dbReference type="EMBL" id="BDGJ01000016">
    <property type="protein sequence ID" value="GAW91377.1"/>
    <property type="molecule type" value="Genomic_DNA"/>
</dbReference>
<sequence>MKYFKKLALFLLISVLATGCALLEKDDNGRMEASGTIEANEVVVAAEIAGKVISFSVGEGQFVQSGQEIARIDDTVLQWQVKQAEAAVAAAEARLGETKKGSRLEQIRQAEATAAQVRALVEGARKALLTAQKDYERLKELYEEGAVTERQLEAARAKVYAAQSHLDAVSSQYRAAREQSKLVKAGATKETISALEAGLEQAVAAWKIAKAQLEKAVIKAPADGVVTEKLINEGEFVNPGTPLAVITDLDHLWLEVYIPEAELGKVKIGQAARVSVDAFPGETFKGKVTYISQEAEFTPKNVQTRKERTNMVFRVKVALENAGGKLKPGMPADVVFVE</sequence>
<dbReference type="Gene3D" id="2.40.50.100">
    <property type="match status" value="2"/>
</dbReference>
<gene>
    <name evidence="8" type="ORF">KKC1_05390</name>
</gene>
<feature type="domain" description="CusB-like beta-barrel" evidence="7">
    <location>
        <begin position="252"/>
        <end position="336"/>
    </location>
</feature>
<dbReference type="InterPro" id="IPR058625">
    <property type="entry name" value="MdtA-like_BSH"/>
</dbReference>
<protein>
    <submittedName>
        <fullName evidence="8">Secretion protein HlyD family protein</fullName>
    </submittedName>
</protein>
<comment type="caution">
    <text evidence="8">The sequence shown here is derived from an EMBL/GenBank/DDBJ whole genome shotgun (WGS) entry which is preliminary data.</text>
</comment>
<dbReference type="Gene3D" id="2.40.30.170">
    <property type="match status" value="1"/>
</dbReference>
<organism evidence="8 9">
    <name type="scientific">Calderihabitans maritimus</name>
    <dbReference type="NCBI Taxonomy" id="1246530"/>
    <lineage>
        <taxon>Bacteria</taxon>
        <taxon>Bacillati</taxon>
        <taxon>Bacillota</taxon>
        <taxon>Clostridia</taxon>
        <taxon>Neomoorellales</taxon>
        <taxon>Calderihabitantaceae</taxon>
        <taxon>Calderihabitans</taxon>
    </lineage>
</organism>
<dbReference type="FunFam" id="2.40.30.170:FF:000010">
    <property type="entry name" value="Efflux RND transporter periplasmic adaptor subunit"/>
    <property type="match status" value="1"/>
</dbReference>
<keyword evidence="5" id="KW-0732">Signal</keyword>
<dbReference type="Pfam" id="PF25954">
    <property type="entry name" value="Beta-barrel_RND_2"/>
    <property type="match status" value="1"/>
</dbReference>
<name>A0A1Z5HPT8_9FIRM</name>
<evidence type="ECO:0000313" key="9">
    <source>
        <dbReference type="Proteomes" id="UP000197032"/>
    </source>
</evidence>
<keyword evidence="3 4" id="KW-0175">Coiled coil</keyword>
<dbReference type="InterPro" id="IPR058792">
    <property type="entry name" value="Beta-barrel_RND_2"/>
</dbReference>